<evidence type="ECO:0000313" key="4">
    <source>
        <dbReference type="Proteomes" id="UP001596513"/>
    </source>
</evidence>
<dbReference type="Proteomes" id="UP001596513">
    <property type="component" value="Unassembled WGS sequence"/>
</dbReference>
<dbReference type="RefSeq" id="WP_380203931.1">
    <property type="nucleotide sequence ID" value="NZ_JBHTEK010000001.1"/>
</dbReference>
<feature type="region of interest" description="Disordered" evidence="1">
    <location>
        <begin position="1"/>
        <end position="20"/>
    </location>
</feature>
<feature type="domain" description="DUF4982" evidence="2">
    <location>
        <begin position="2"/>
        <end position="45"/>
    </location>
</feature>
<dbReference type="InterPro" id="IPR013783">
    <property type="entry name" value="Ig-like_fold"/>
</dbReference>
<dbReference type="Gene3D" id="2.60.40.10">
    <property type="entry name" value="Immunoglobulins"/>
    <property type="match status" value="1"/>
</dbReference>
<comment type="caution">
    <text evidence="3">The sequence shown here is derived from an EMBL/GenBank/DDBJ whole genome shotgun (WGS) entry which is preliminary data.</text>
</comment>
<protein>
    <submittedName>
        <fullName evidence="3">DUF4982 domain-containing protein</fullName>
    </submittedName>
</protein>
<sequence length="79" mass="8698">MELLLNGRSLGSRPTSRTTKFRASWSVPYQAGVLQAVGYKGNKKVGVAGALGRSPHATKANGRPHHHRRQRPGLELRDR</sequence>
<feature type="compositionally biased region" description="Basic residues" evidence="1">
    <location>
        <begin position="62"/>
        <end position="71"/>
    </location>
</feature>
<evidence type="ECO:0000259" key="2">
    <source>
        <dbReference type="Pfam" id="PF16355"/>
    </source>
</evidence>
<accession>A0ABW2U7U7</accession>
<keyword evidence="4" id="KW-1185">Reference proteome</keyword>
<evidence type="ECO:0000313" key="3">
    <source>
        <dbReference type="EMBL" id="MFC7668541.1"/>
    </source>
</evidence>
<proteinExistence type="predicted"/>
<evidence type="ECO:0000256" key="1">
    <source>
        <dbReference type="SAM" id="MobiDB-lite"/>
    </source>
</evidence>
<organism evidence="3 4">
    <name type="scientific">Hymenobacter humi</name>
    <dbReference type="NCBI Taxonomy" id="1411620"/>
    <lineage>
        <taxon>Bacteria</taxon>
        <taxon>Pseudomonadati</taxon>
        <taxon>Bacteroidota</taxon>
        <taxon>Cytophagia</taxon>
        <taxon>Cytophagales</taxon>
        <taxon>Hymenobacteraceae</taxon>
        <taxon>Hymenobacter</taxon>
    </lineage>
</organism>
<dbReference type="InterPro" id="IPR032311">
    <property type="entry name" value="DUF4982"/>
</dbReference>
<name>A0ABW2U7U7_9BACT</name>
<gene>
    <name evidence="3" type="ORF">ACFQT0_15080</name>
</gene>
<feature type="region of interest" description="Disordered" evidence="1">
    <location>
        <begin position="48"/>
        <end position="79"/>
    </location>
</feature>
<dbReference type="Pfam" id="PF16355">
    <property type="entry name" value="DUF4982"/>
    <property type="match status" value="1"/>
</dbReference>
<reference evidence="4" key="1">
    <citation type="journal article" date="2019" name="Int. J. Syst. Evol. Microbiol.">
        <title>The Global Catalogue of Microorganisms (GCM) 10K type strain sequencing project: providing services to taxonomists for standard genome sequencing and annotation.</title>
        <authorList>
            <consortium name="The Broad Institute Genomics Platform"/>
            <consortium name="The Broad Institute Genome Sequencing Center for Infectious Disease"/>
            <person name="Wu L."/>
            <person name="Ma J."/>
        </authorList>
    </citation>
    <scope>NUCLEOTIDE SEQUENCE [LARGE SCALE GENOMIC DNA]</scope>
    <source>
        <strain evidence="4">JCM 19635</strain>
    </source>
</reference>
<dbReference type="EMBL" id="JBHTEK010000001">
    <property type="protein sequence ID" value="MFC7668541.1"/>
    <property type="molecule type" value="Genomic_DNA"/>
</dbReference>